<feature type="region of interest" description="Disordered" evidence="1">
    <location>
        <begin position="126"/>
        <end position="163"/>
    </location>
</feature>
<accession>A0A921RKB3</accession>
<feature type="region of interest" description="Disordered" evidence="1">
    <location>
        <begin position="1"/>
        <end position="28"/>
    </location>
</feature>
<reference evidence="3" key="2">
    <citation type="submission" date="2020-10" db="EMBL/GenBank/DDBJ databases">
        <authorList>
            <person name="Cooper E.A."/>
            <person name="Brenton Z.W."/>
            <person name="Flinn B.S."/>
            <person name="Jenkins J."/>
            <person name="Shu S."/>
            <person name="Flowers D."/>
            <person name="Luo F."/>
            <person name="Wang Y."/>
            <person name="Xia P."/>
            <person name="Barry K."/>
            <person name="Daum C."/>
            <person name="Lipzen A."/>
            <person name="Yoshinaga Y."/>
            <person name="Schmutz J."/>
            <person name="Saski C."/>
            <person name="Vermerris W."/>
            <person name="Kresovich S."/>
        </authorList>
    </citation>
    <scope>NUCLEOTIDE SEQUENCE</scope>
</reference>
<dbReference type="SUPFAM" id="SSF52047">
    <property type="entry name" value="RNI-like"/>
    <property type="match status" value="1"/>
</dbReference>
<reference evidence="3" key="1">
    <citation type="journal article" date="2019" name="BMC Genomics">
        <title>A new reference genome for Sorghum bicolor reveals high levels of sequence similarity between sweet and grain genotypes: implications for the genetics of sugar metabolism.</title>
        <authorList>
            <person name="Cooper E.A."/>
            <person name="Brenton Z.W."/>
            <person name="Flinn B.S."/>
            <person name="Jenkins J."/>
            <person name="Shu S."/>
            <person name="Flowers D."/>
            <person name="Luo F."/>
            <person name="Wang Y."/>
            <person name="Xia P."/>
            <person name="Barry K."/>
            <person name="Daum C."/>
            <person name="Lipzen A."/>
            <person name="Yoshinaga Y."/>
            <person name="Schmutz J."/>
            <person name="Saski C."/>
            <person name="Vermerris W."/>
            <person name="Kresovich S."/>
        </authorList>
    </citation>
    <scope>NUCLEOTIDE SEQUENCE</scope>
</reference>
<sequence>MKTTQPSPMSGGDYVAGKPSNDDASMDRLSTLPNSVLLHVLAGLGDAAAAGRTSVLSSRWRHLWALLPELRFVPRSPKPGLMASALAAHEADLRNLDVTTQDAARETVAAWLRVAARRLSGSLVFTNQAPGNGRDSDDDDGEGRSVYDERLRRRGTARDDDAKQGRGAFELPCLDRATSVSLDLGHLGLTMPRAGAFARLTEFSLIKARLPGGGPCALGDAVSSRRCPCLQRLTVMDVPGVEDLTVRSDSLRHMELTRVRDLRQLAIIAPALEHLQVLLCFYRHWPRRRPVASITARQLKVLKWGDPFDRRSVQLGKKHLEAVCPDLFLVYGIWPNNGCLELLRCFNNIETLSLTLVHPPDINNKPCLLKNMKMLPGVTFLNLSVISNGHAFGASLFHVLRLCSSTRKLTLHISGKGLELEKQTACPPGCICDEQQDWKFEELLLNHLQEVEITELRGYEHEVIFLKHLLGWATELKKMTIFFNSLVTESMARKSYQILRRFSRLEISMDFYMEKSTMTVSYVPKD</sequence>
<dbReference type="EMBL" id="CM027681">
    <property type="protein sequence ID" value="KAG0541430.1"/>
    <property type="molecule type" value="Genomic_DNA"/>
</dbReference>
<protein>
    <recommendedName>
        <fullName evidence="2">FBD domain-containing protein</fullName>
    </recommendedName>
</protein>
<proteinExistence type="predicted"/>
<dbReference type="InterPro" id="IPR055312">
    <property type="entry name" value="FBL15-like"/>
</dbReference>
<evidence type="ECO:0000313" key="3">
    <source>
        <dbReference type="EMBL" id="KAG0541430.1"/>
    </source>
</evidence>
<dbReference type="PANTHER" id="PTHR34709">
    <property type="entry name" value="OS10G0396666 PROTEIN"/>
    <property type="match status" value="1"/>
</dbReference>
<dbReference type="InterPro" id="IPR006566">
    <property type="entry name" value="FBD"/>
</dbReference>
<dbReference type="Pfam" id="PF08387">
    <property type="entry name" value="FBD"/>
    <property type="match status" value="1"/>
</dbReference>
<dbReference type="AlphaFoldDB" id="A0A921RKB3"/>
<evidence type="ECO:0000259" key="2">
    <source>
        <dbReference type="Pfam" id="PF08387"/>
    </source>
</evidence>
<feature type="domain" description="FBD" evidence="2">
    <location>
        <begin position="443"/>
        <end position="481"/>
    </location>
</feature>
<feature type="compositionally biased region" description="Basic and acidic residues" evidence="1">
    <location>
        <begin position="142"/>
        <end position="163"/>
    </location>
</feature>
<organism evidence="3 4">
    <name type="scientific">Sorghum bicolor</name>
    <name type="common">Sorghum</name>
    <name type="synonym">Sorghum vulgare</name>
    <dbReference type="NCBI Taxonomy" id="4558"/>
    <lineage>
        <taxon>Eukaryota</taxon>
        <taxon>Viridiplantae</taxon>
        <taxon>Streptophyta</taxon>
        <taxon>Embryophyta</taxon>
        <taxon>Tracheophyta</taxon>
        <taxon>Spermatophyta</taxon>
        <taxon>Magnoliopsida</taxon>
        <taxon>Liliopsida</taxon>
        <taxon>Poales</taxon>
        <taxon>Poaceae</taxon>
        <taxon>PACMAD clade</taxon>
        <taxon>Panicoideae</taxon>
        <taxon>Andropogonodae</taxon>
        <taxon>Andropogoneae</taxon>
        <taxon>Sorghinae</taxon>
        <taxon>Sorghum</taxon>
    </lineage>
</organism>
<dbReference type="SUPFAM" id="SSF81383">
    <property type="entry name" value="F-box domain"/>
    <property type="match status" value="1"/>
</dbReference>
<dbReference type="PANTHER" id="PTHR34709:SF52">
    <property type="entry name" value="OS07G0548100 PROTEIN"/>
    <property type="match status" value="1"/>
</dbReference>
<dbReference type="Proteomes" id="UP000807115">
    <property type="component" value="Chromosome 2"/>
</dbReference>
<gene>
    <name evidence="3" type="ORF">BDA96_02G016000</name>
</gene>
<evidence type="ECO:0000256" key="1">
    <source>
        <dbReference type="SAM" id="MobiDB-lite"/>
    </source>
</evidence>
<evidence type="ECO:0000313" key="4">
    <source>
        <dbReference type="Proteomes" id="UP000807115"/>
    </source>
</evidence>
<name>A0A921RKB3_SORBI</name>
<dbReference type="InterPro" id="IPR036047">
    <property type="entry name" value="F-box-like_dom_sf"/>
</dbReference>
<comment type="caution">
    <text evidence="3">The sequence shown here is derived from an EMBL/GenBank/DDBJ whole genome shotgun (WGS) entry which is preliminary data.</text>
</comment>